<organism evidence="2 3">
    <name type="scientific">Sporosarcina saromensis</name>
    <dbReference type="NCBI Taxonomy" id="359365"/>
    <lineage>
        <taxon>Bacteria</taxon>
        <taxon>Bacillati</taxon>
        <taxon>Bacillota</taxon>
        <taxon>Bacilli</taxon>
        <taxon>Bacillales</taxon>
        <taxon>Caryophanaceae</taxon>
        <taxon>Sporosarcina</taxon>
    </lineage>
</organism>
<dbReference type="Gene3D" id="3.20.20.150">
    <property type="entry name" value="Divalent-metal-dependent TIM barrel enzymes"/>
    <property type="match status" value="1"/>
</dbReference>
<gene>
    <name evidence="2" type="ORF">QT711_04470</name>
</gene>
<name>A0ABU4G635_9BACL</name>
<evidence type="ECO:0000313" key="2">
    <source>
        <dbReference type="EMBL" id="MDW0112428.1"/>
    </source>
</evidence>
<sequence length="280" mass="31765">MKISVSMYSLATTIKKEHWSVEQFIDYASMIAIDGVELLDVYWENKADITEELDRVRVALKKYNLRVSAYDIMNSFVKETREERAEEVTAVVNAIQVAKKLGTNIVRIFCGDAKEDLTFEKGFAWIIESLKECARTAEKEQVYLAIENHGLLAGKSRQVKEIIDAVNSPYVKSTFDTGNFLLVHEKPTKAFEQLKNDIVHVHFKDFRAKTANESVRGFLSTDGLELIGVIPGDGEVDLNYIVEGLKNIHYDGWLSIEYEGHDDAKKANAEAVNRLRNLLN</sequence>
<dbReference type="InterPro" id="IPR013022">
    <property type="entry name" value="Xyl_isomerase-like_TIM-brl"/>
</dbReference>
<dbReference type="PANTHER" id="PTHR12110:SF53">
    <property type="entry name" value="BLR5974 PROTEIN"/>
    <property type="match status" value="1"/>
</dbReference>
<dbReference type="Pfam" id="PF01261">
    <property type="entry name" value="AP_endonuc_2"/>
    <property type="match status" value="1"/>
</dbReference>
<dbReference type="EMBL" id="JAUBDI010000002">
    <property type="protein sequence ID" value="MDW0112428.1"/>
    <property type="molecule type" value="Genomic_DNA"/>
</dbReference>
<dbReference type="RefSeq" id="WP_317942311.1">
    <property type="nucleotide sequence ID" value="NZ_JAUBDI010000002.1"/>
</dbReference>
<dbReference type="PANTHER" id="PTHR12110">
    <property type="entry name" value="HYDROXYPYRUVATE ISOMERASE"/>
    <property type="match status" value="1"/>
</dbReference>
<dbReference type="InterPro" id="IPR050312">
    <property type="entry name" value="IolE/XylAMocC-like"/>
</dbReference>
<dbReference type="Proteomes" id="UP001282284">
    <property type="component" value="Unassembled WGS sequence"/>
</dbReference>
<evidence type="ECO:0000313" key="3">
    <source>
        <dbReference type="Proteomes" id="UP001282284"/>
    </source>
</evidence>
<comment type="caution">
    <text evidence="2">The sequence shown here is derived from an EMBL/GenBank/DDBJ whole genome shotgun (WGS) entry which is preliminary data.</text>
</comment>
<dbReference type="InterPro" id="IPR036237">
    <property type="entry name" value="Xyl_isomerase-like_sf"/>
</dbReference>
<keyword evidence="3" id="KW-1185">Reference proteome</keyword>
<keyword evidence="2" id="KW-0413">Isomerase</keyword>
<reference evidence="2 3" key="1">
    <citation type="submission" date="2023-06" db="EMBL/GenBank/DDBJ databases">
        <title>Sporosarcina sp. nov., isolated from Korean traditional fermented seafood 'Jeotgal'.</title>
        <authorList>
            <person name="Yang A.I."/>
            <person name="Shin N.-R."/>
        </authorList>
    </citation>
    <scope>NUCLEOTIDE SEQUENCE [LARGE SCALE GENOMIC DNA]</scope>
    <source>
        <strain evidence="2 3">KCTC13119</strain>
    </source>
</reference>
<evidence type="ECO:0000259" key="1">
    <source>
        <dbReference type="Pfam" id="PF01261"/>
    </source>
</evidence>
<proteinExistence type="predicted"/>
<accession>A0ABU4G635</accession>
<protein>
    <submittedName>
        <fullName evidence="2">Sugar phosphate isomerase/epimerase</fullName>
    </submittedName>
</protein>
<feature type="domain" description="Xylose isomerase-like TIM barrel" evidence="1">
    <location>
        <begin position="26"/>
        <end position="277"/>
    </location>
</feature>
<dbReference type="GO" id="GO:0016853">
    <property type="term" value="F:isomerase activity"/>
    <property type="evidence" value="ECO:0007669"/>
    <property type="project" value="UniProtKB-KW"/>
</dbReference>
<dbReference type="SUPFAM" id="SSF51658">
    <property type="entry name" value="Xylose isomerase-like"/>
    <property type="match status" value="1"/>
</dbReference>